<feature type="region of interest" description="Disordered" evidence="1">
    <location>
        <begin position="759"/>
        <end position="785"/>
    </location>
</feature>
<dbReference type="PANTHER" id="PTHR24359:SF37">
    <property type="entry name" value="PROTEIN KINASE DOMAIN-CONTAINING PROTEIN"/>
    <property type="match status" value="1"/>
</dbReference>
<dbReference type="Proteomes" id="UP000297716">
    <property type="component" value="Unassembled WGS sequence"/>
</dbReference>
<feature type="domain" description="Protein kinase" evidence="2">
    <location>
        <begin position="275"/>
        <end position="592"/>
    </location>
</feature>
<proteinExistence type="predicted"/>
<accession>A0A4Z0YTV1</accession>
<dbReference type="GO" id="GO:0004674">
    <property type="term" value="F:protein serine/threonine kinase activity"/>
    <property type="evidence" value="ECO:0007669"/>
    <property type="project" value="TreeGrafter"/>
</dbReference>
<dbReference type="AlphaFoldDB" id="A0A4Z0YTV1"/>
<dbReference type="InterPro" id="IPR000719">
    <property type="entry name" value="Prot_kinase_dom"/>
</dbReference>
<protein>
    <recommendedName>
        <fullName evidence="2">Protein kinase domain-containing protein</fullName>
    </recommendedName>
</protein>
<gene>
    <name evidence="3" type="ORF">E0Z10_g980</name>
</gene>
<comment type="caution">
    <text evidence="3">The sequence shown here is derived from an EMBL/GenBank/DDBJ whole genome shotgun (WGS) entry which is preliminary data.</text>
</comment>
<feature type="compositionally biased region" description="Low complexity" evidence="1">
    <location>
        <begin position="649"/>
        <end position="661"/>
    </location>
</feature>
<dbReference type="InterPro" id="IPR011009">
    <property type="entry name" value="Kinase-like_dom_sf"/>
</dbReference>
<evidence type="ECO:0000313" key="3">
    <source>
        <dbReference type="EMBL" id="TGJ87809.1"/>
    </source>
</evidence>
<evidence type="ECO:0000256" key="1">
    <source>
        <dbReference type="SAM" id="MobiDB-lite"/>
    </source>
</evidence>
<evidence type="ECO:0000259" key="2">
    <source>
        <dbReference type="PROSITE" id="PS50011"/>
    </source>
</evidence>
<dbReference type="OrthoDB" id="1046782at2759"/>
<evidence type="ECO:0000313" key="4">
    <source>
        <dbReference type="Proteomes" id="UP000297716"/>
    </source>
</evidence>
<organism evidence="3 4">
    <name type="scientific">Xylaria hypoxylon</name>
    <dbReference type="NCBI Taxonomy" id="37992"/>
    <lineage>
        <taxon>Eukaryota</taxon>
        <taxon>Fungi</taxon>
        <taxon>Dikarya</taxon>
        <taxon>Ascomycota</taxon>
        <taxon>Pezizomycotina</taxon>
        <taxon>Sordariomycetes</taxon>
        <taxon>Xylariomycetidae</taxon>
        <taxon>Xylariales</taxon>
        <taxon>Xylariaceae</taxon>
        <taxon>Xylaria</taxon>
    </lineage>
</organism>
<sequence>MLHTAPGALGGHIHRRFHLPKGNEFEVSKIAIEDSDGGIRSENEDDYRARPLTGAQSEGSEGTSSVIHVQDLGLSAAPLSLTDLSGLESLEDAMEVTQLRGFLGLKTKPSTNVRESIREEVKLRLESASGNDTEKYLPIDEFNRIFGKESIKSLIREENLRRANANPAIAIASCISRRRILGILLYMKRLDYLENFVSEKITDDDLPLRPVGSSYEPGTRTRTSPKENTTLFKDWDDNDVVLFYSHQSLFFVPFFDIQDDKLCSYNLDQHIRLPWRKYELKSSGGNGMVHQVEIHPSHHNYKLVQTSNKPLYFALKEIDTHDEDTYHQELSALEKTCAQIQKERHLIKLLITFKHGRKYYFLFEWADGNLGEYWREHQDCPERTIEKTRWAASQCLGLATAVKRIHGLATWQKKRRDQPQMLGVPGGGDEKEWGRHGDIKPNNILCWWLLGLYGIEEFGNVRVKANKMLTIKEDNYFAVTQSGEGFEAIVKPGVIEWIKRLRGAATGDPFASGILRLIEEDMLVVDKGRRCPADVICTAIRDIIDRLPQTGNMNALRVMPEQERIRYTDAPTNNIDMKTTLLTADNLLHMHITGGNMASTATGYMRALTLTTNSSNGDALDQVSRRPGSINAKYLESHRASFQGSGLDTPETTEQPTQTTTGHLDDSNLYAPSSFTTCLPHGPAHGPHDDFGMPIKAKGLMTQDPNIPAGANTLATSYQQPVEKTKPKSEVTAPCPQESDNLETRLSFFKAAVKKKFHRKAEKSASSNIAGERRTRSWPFKRPAA</sequence>
<dbReference type="PROSITE" id="PS50011">
    <property type="entry name" value="PROTEIN_KINASE_DOM"/>
    <property type="match status" value="1"/>
</dbReference>
<dbReference type="STRING" id="37992.A0A4Z0YTV1"/>
<reference evidence="3 4" key="1">
    <citation type="submission" date="2019-03" db="EMBL/GenBank/DDBJ databases">
        <title>Draft genome sequence of Xylaria hypoxylon DSM 108379, a ubiquitous saprotrophic-parasitic fungi on hardwood.</title>
        <authorList>
            <person name="Buettner E."/>
            <person name="Leonhardt S."/>
            <person name="Gebauer A.M."/>
            <person name="Liers C."/>
            <person name="Hofrichter M."/>
            <person name="Kellner H."/>
        </authorList>
    </citation>
    <scope>NUCLEOTIDE SEQUENCE [LARGE SCALE GENOMIC DNA]</scope>
    <source>
        <strain evidence="3 4">DSM 108379</strain>
    </source>
</reference>
<keyword evidence="4" id="KW-1185">Reference proteome</keyword>
<dbReference type="EMBL" id="SKBN01000009">
    <property type="protein sequence ID" value="TGJ87809.1"/>
    <property type="molecule type" value="Genomic_DNA"/>
</dbReference>
<dbReference type="PANTHER" id="PTHR24359">
    <property type="entry name" value="SERINE/THREONINE-PROTEIN KINASE SBK1"/>
    <property type="match status" value="1"/>
</dbReference>
<feature type="region of interest" description="Disordered" evidence="1">
    <location>
        <begin position="640"/>
        <end position="665"/>
    </location>
</feature>
<dbReference type="Gene3D" id="1.10.510.10">
    <property type="entry name" value="Transferase(Phosphotransferase) domain 1"/>
    <property type="match status" value="1"/>
</dbReference>
<dbReference type="GO" id="GO:0005524">
    <property type="term" value="F:ATP binding"/>
    <property type="evidence" value="ECO:0007669"/>
    <property type="project" value="InterPro"/>
</dbReference>
<name>A0A4Z0YTV1_9PEZI</name>
<dbReference type="SUPFAM" id="SSF56112">
    <property type="entry name" value="Protein kinase-like (PK-like)"/>
    <property type="match status" value="1"/>
</dbReference>